<protein>
    <submittedName>
        <fullName evidence="2">ABC-type sugar transport system, periplasmic component</fullName>
    </submittedName>
</protein>
<dbReference type="InterPro" id="IPR050490">
    <property type="entry name" value="Bact_solute-bd_prot1"/>
</dbReference>
<organism evidence="2 3">
    <name type="scientific">Ruminiclostridium cellobioparum subsp. termitidis CT1112</name>
    <dbReference type="NCBI Taxonomy" id="1195236"/>
    <lineage>
        <taxon>Bacteria</taxon>
        <taxon>Bacillati</taxon>
        <taxon>Bacillota</taxon>
        <taxon>Clostridia</taxon>
        <taxon>Eubacteriales</taxon>
        <taxon>Oscillospiraceae</taxon>
        <taxon>Ruminiclostridium</taxon>
    </lineage>
</organism>
<sequence>MKRVISLCVALSLMGSVLAACGSQETAADTSASTGTTVAAASGSAETNAKKVNIKMEGITSPTYTAQFWDEYKKTIEKDNPDVTIEMVLAPGTDRMVWIKSKYAAGDAPDIITADSETFSNVEGAYAEVPADLLENVQDTAISRVNGKVIVMPASLQIKSQAYYNKKMFADAGITEVPKTWDEFIQACDKLKAKNFAPLIGCKEAWFEAFGYATAVLQPDVIDAKPNFLSDLKEGKEKWNNPVMSDSLKRFQELTRKGYWYKGSTSFSYTQAVDEFFKGTAAIILNGSWMAPQIDGLEQKPDFEIGIFPIPQTTGVKSIGATTGTWAVLASSKAVDQAWKVVKYCIVDNQELYKKYLQNDNLLSVTKTPVTYESTPTVALFNKNIEGLQPVMDFPGLAGDNALPAGFGDFYNTSIQSISRGTDVSKVLDDMDKEYQKLTSK</sequence>
<gene>
    <name evidence="2" type="ORF">CTER_2760</name>
</gene>
<dbReference type="PATRIC" id="fig|1195236.3.peg.3081"/>
<feature type="chain" id="PRO_5039031340" evidence="1">
    <location>
        <begin position="20"/>
        <end position="441"/>
    </location>
</feature>
<evidence type="ECO:0000313" key="2">
    <source>
        <dbReference type="EMBL" id="EMS71362.1"/>
    </source>
</evidence>
<evidence type="ECO:0000256" key="1">
    <source>
        <dbReference type="SAM" id="SignalP"/>
    </source>
</evidence>
<comment type="caution">
    <text evidence="2">The sequence shown here is derived from an EMBL/GenBank/DDBJ whole genome shotgun (WGS) entry which is preliminary data.</text>
</comment>
<dbReference type="Gene3D" id="3.40.190.10">
    <property type="entry name" value="Periplasmic binding protein-like II"/>
    <property type="match status" value="2"/>
</dbReference>
<keyword evidence="2" id="KW-0813">Transport</keyword>
<dbReference type="STRING" id="1195236.CTER_2760"/>
<feature type="signal peptide" evidence="1">
    <location>
        <begin position="1"/>
        <end position="19"/>
    </location>
</feature>
<dbReference type="Proteomes" id="UP000014155">
    <property type="component" value="Unassembled WGS sequence"/>
</dbReference>
<dbReference type="AlphaFoldDB" id="S0FIB9"/>
<dbReference type="PANTHER" id="PTHR43649:SF12">
    <property type="entry name" value="DIACETYLCHITOBIOSE BINDING PROTEIN DASA"/>
    <property type="match status" value="1"/>
</dbReference>
<keyword evidence="3" id="KW-1185">Reference proteome</keyword>
<keyword evidence="1" id="KW-0732">Signal</keyword>
<evidence type="ECO:0000313" key="3">
    <source>
        <dbReference type="Proteomes" id="UP000014155"/>
    </source>
</evidence>
<dbReference type="PANTHER" id="PTHR43649">
    <property type="entry name" value="ARABINOSE-BINDING PROTEIN-RELATED"/>
    <property type="match status" value="1"/>
</dbReference>
<dbReference type="EMBL" id="AORV01000039">
    <property type="protein sequence ID" value="EMS71362.1"/>
    <property type="molecule type" value="Genomic_DNA"/>
</dbReference>
<dbReference type="Pfam" id="PF01547">
    <property type="entry name" value="SBP_bac_1"/>
    <property type="match status" value="1"/>
</dbReference>
<dbReference type="PROSITE" id="PS51257">
    <property type="entry name" value="PROKAR_LIPOPROTEIN"/>
    <property type="match status" value="1"/>
</dbReference>
<keyword evidence="2" id="KW-0762">Sugar transport</keyword>
<proteinExistence type="predicted"/>
<dbReference type="SUPFAM" id="SSF53850">
    <property type="entry name" value="Periplasmic binding protein-like II"/>
    <property type="match status" value="1"/>
</dbReference>
<name>S0FIB9_RUMCE</name>
<accession>S0FIB9</accession>
<reference evidence="2 3" key="1">
    <citation type="journal article" date="2013" name="Genome Announc.">
        <title>Draft Genome Sequence of the Cellulolytic, Mesophilic, Anaerobic Bacterium Clostridium termitidis Strain CT1112 (DSM 5398).</title>
        <authorList>
            <person name="Lal S."/>
            <person name="Ramachandran U."/>
            <person name="Zhang X."/>
            <person name="Munir R."/>
            <person name="Sparling R."/>
            <person name="Levin D.B."/>
        </authorList>
    </citation>
    <scope>NUCLEOTIDE SEQUENCE [LARGE SCALE GENOMIC DNA]</scope>
    <source>
        <strain evidence="2 3">CT1112</strain>
    </source>
</reference>
<dbReference type="RefSeq" id="WP_004626698.1">
    <property type="nucleotide sequence ID" value="NZ_AORV01000039.1"/>
</dbReference>
<dbReference type="InterPro" id="IPR006059">
    <property type="entry name" value="SBP"/>
</dbReference>
<dbReference type="eggNOG" id="COG1653">
    <property type="taxonomic scope" value="Bacteria"/>
</dbReference>